<dbReference type="PANTHER" id="PTHR11236:SF18">
    <property type="entry name" value="AMINODEOXYCHORISMATE SYNTHASE"/>
    <property type="match status" value="1"/>
</dbReference>
<evidence type="ECO:0000256" key="2">
    <source>
        <dbReference type="ARBA" id="ARBA00013139"/>
    </source>
</evidence>
<dbReference type="InterPro" id="IPR019999">
    <property type="entry name" value="Anth_synth_I-like"/>
</dbReference>
<dbReference type="RefSeq" id="WP_210800371.1">
    <property type="nucleotide sequence ID" value="NZ_JAGQDE010000002.1"/>
</dbReference>
<organism evidence="8 9">
    <name type="scientific">Ideonella aquatica</name>
    <dbReference type="NCBI Taxonomy" id="2824119"/>
    <lineage>
        <taxon>Bacteria</taxon>
        <taxon>Pseudomonadati</taxon>
        <taxon>Pseudomonadota</taxon>
        <taxon>Betaproteobacteria</taxon>
        <taxon>Burkholderiales</taxon>
        <taxon>Sphaerotilaceae</taxon>
        <taxon>Ideonella</taxon>
    </lineage>
</organism>
<evidence type="ECO:0000259" key="7">
    <source>
        <dbReference type="Pfam" id="PF04715"/>
    </source>
</evidence>
<evidence type="ECO:0000259" key="5">
    <source>
        <dbReference type="Pfam" id="PF00117"/>
    </source>
</evidence>
<dbReference type="NCBIfam" id="TIGR00566">
    <property type="entry name" value="trpG_papA"/>
    <property type="match status" value="1"/>
</dbReference>
<dbReference type="InterPro" id="IPR017926">
    <property type="entry name" value="GATASE"/>
</dbReference>
<sequence length="695" mass="75155">MTISLVIDNHDSFTFNLVHLLEIVNGAPPIVVRNDECSWEQLQRLSFDNIVLSPGPGHPDVPADFGVCRDVLRHSQVPVLGVCLGHQGAGSQAGGRVTRAPEPVHGKTARLRHSGQGLFEGLPQQLEVARYHSLILERPLPPDLVETAWTEDGLLMAFEHRHKPQWGVQFHPESIISEGGRELLENFRRLTLAHQAQRAAPAAPDEGRRRAFWCEGPAGLDAEAAFRLLYADAPTAFWLDGGLVGPGPSRWSYLGDARGPNAALLSYRCAGQVLEIDSPDGRQRLDQDIFAHLDARLRVPVDTPPPCPFQGGHVGWFGYELRPGGLPPSPQRAATPDALFVQVDRYLAIDHLNRRSYLVAIDTPGQAARANAWLAQTSALLDGLAGQPPASMQAPTPRGAMPEFVLDRDEATYLADVTRCLDWIGQGETYQVCLTNEIRCRSDLDPWQLYTTLRRVNPAPFAAFVRWPGGAVLSASPERFLSVDAQGLVQTKPIKGTIRRAPDAEADARLAETLRTSIKDRAENVMIVDLLRNDLSRVCQPGSVVVPKLFGIESFKTVHQLVSTVQGQLRDGLSVIDAVRATFPGGSMTGAPKERTLQLIDELEQRPRGVYSGALGWLGHDGAADLSIVIRTIVSAGGELSFGVGGGVVANSTPEGEFAEMLLKAQATMAAIHAATPVRQALAEAAPAALAAEPA</sequence>
<dbReference type="GO" id="GO:0008153">
    <property type="term" value="P:4-aminobenzoate biosynthetic process"/>
    <property type="evidence" value="ECO:0007669"/>
    <property type="project" value="TreeGrafter"/>
</dbReference>
<keyword evidence="3 8" id="KW-0808">Transferase</keyword>
<dbReference type="InterPro" id="IPR005801">
    <property type="entry name" value="ADC_synthase"/>
</dbReference>
<evidence type="ECO:0000256" key="1">
    <source>
        <dbReference type="ARBA" id="ARBA00005970"/>
    </source>
</evidence>
<name>A0A941BEQ4_9BURK</name>
<dbReference type="InterPro" id="IPR015890">
    <property type="entry name" value="Chorismate_C"/>
</dbReference>
<dbReference type="NCBIfam" id="TIGR00553">
    <property type="entry name" value="pabB"/>
    <property type="match status" value="1"/>
</dbReference>
<dbReference type="AlphaFoldDB" id="A0A941BEQ4"/>
<keyword evidence="8" id="KW-0032">Aminotransferase</keyword>
<dbReference type="CDD" id="cd01743">
    <property type="entry name" value="GATase1_Anthranilate_Synthase"/>
    <property type="match status" value="1"/>
</dbReference>
<dbReference type="Pfam" id="PF00425">
    <property type="entry name" value="Chorismate_bind"/>
    <property type="match status" value="1"/>
</dbReference>
<dbReference type="PRINTS" id="PR00099">
    <property type="entry name" value="CPSGATASE"/>
</dbReference>
<dbReference type="InterPro" id="IPR006805">
    <property type="entry name" value="Anth_synth_I_N"/>
</dbReference>
<keyword evidence="4" id="KW-0315">Glutamine amidotransferase</keyword>
<dbReference type="EC" id="2.6.1.85" evidence="2"/>
<dbReference type="SUPFAM" id="SSF52317">
    <property type="entry name" value="Class I glutamine amidotransferase-like"/>
    <property type="match status" value="1"/>
</dbReference>
<evidence type="ECO:0000256" key="3">
    <source>
        <dbReference type="ARBA" id="ARBA00022679"/>
    </source>
</evidence>
<dbReference type="PROSITE" id="PS51273">
    <property type="entry name" value="GATASE_TYPE_1"/>
    <property type="match status" value="1"/>
</dbReference>
<dbReference type="GO" id="GO:0005737">
    <property type="term" value="C:cytoplasm"/>
    <property type="evidence" value="ECO:0007669"/>
    <property type="project" value="TreeGrafter"/>
</dbReference>
<evidence type="ECO:0000313" key="8">
    <source>
        <dbReference type="EMBL" id="MBQ0957971.1"/>
    </source>
</evidence>
<feature type="domain" description="Glutamine amidotransferase" evidence="5">
    <location>
        <begin position="5"/>
        <end position="187"/>
    </location>
</feature>
<dbReference type="Pfam" id="PF04715">
    <property type="entry name" value="Anth_synt_I_N"/>
    <property type="match status" value="1"/>
</dbReference>
<dbReference type="Pfam" id="PF00117">
    <property type="entry name" value="GATase"/>
    <property type="match status" value="1"/>
</dbReference>
<evidence type="ECO:0000259" key="6">
    <source>
        <dbReference type="Pfam" id="PF00425"/>
    </source>
</evidence>
<reference evidence="8" key="1">
    <citation type="submission" date="2021-04" db="EMBL/GenBank/DDBJ databases">
        <title>The genome sequence of Ideonella sp. 4Y11.</title>
        <authorList>
            <person name="Liu Y."/>
        </authorList>
    </citation>
    <scope>NUCLEOTIDE SEQUENCE</scope>
    <source>
        <strain evidence="8">4Y11</strain>
    </source>
</reference>
<dbReference type="SUPFAM" id="SSF56322">
    <property type="entry name" value="ADC synthase"/>
    <property type="match status" value="1"/>
</dbReference>
<dbReference type="Proteomes" id="UP000678374">
    <property type="component" value="Unassembled WGS sequence"/>
</dbReference>
<protein>
    <recommendedName>
        <fullName evidence="2">aminodeoxychorismate synthase</fullName>
        <ecNumber evidence="2">2.6.1.85</ecNumber>
    </recommendedName>
</protein>
<proteinExistence type="inferred from homology"/>
<dbReference type="Gene3D" id="3.40.50.880">
    <property type="match status" value="1"/>
</dbReference>
<comment type="similarity">
    <text evidence="1">In the C-terminal section; belongs to the anthranilate synthase component I family.</text>
</comment>
<evidence type="ECO:0000256" key="4">
    <source>
        <dbReference type="ARBA" id="ARBA00022962"/>
    </source>
</evidence>
<dbReference type="InterPro" id="IPR029062">
    <property type="entry name" value="Class_I_gatase-like"/>
</dbReference>
<dbReference type="Gene3D" id="3.60.120.10">
    <property type="entry name" value="Anthranilate synthase"/>
    <property type="match status" value="1"/>
</dbReference>
<dbReference type="EMBL" id="JAGQDE010000002">
    <property type="protein sequence ID" value="MBQ0957971.1"/>
    <property type="molecule type" value="Genomic_DNA"/>
</dbReference>
<dbReference type="GO" id="GO:0046820">
    <property type="term" value="F:4-amino-4-deoxychorismate synthase activity"/>
    <property type="evidence" value="ECO:0007669"/>
    <property type="project" value="UniProtKB-EC"/>
</dbReference>
<dbReference type="InterPro" id="IPR005802">
    <property type="entry name" value="ADC_synth_comp_1"/>
</dbReference>
<comment type="caution">
    <text evidence="8">The sequence shown here is derived from an EMBL/GenBank/DDBJ whole genome shotgun (WGS) entry which is preliminary data.</text>
</comment>
<keyword evidence="9" id="KW-1185">Reference proteome</keyword>
<dbReference type="GO" id="GO:0000162">
    <property type="term" value="P:L-tryptophan biosynthetic process"/>
    <property type="evidence" value="ECO:0007669"/>
    <property type="project" value="TreeGrafter"/>
</dbReference>
<dbReference type="InterPro" id="IPR006221">
    <property type="entry name" value="TrpG/PapA_dom"/>
</dbReference>
<dbReference type="GO" id="GO:0009396">
    <property type="term" value="P:folic acid-containing compound biosynthetic process"/>
    <property type="evidence" value="ECO:0007669"/>
    <property type="project" value="InterPro"/>
</dbReference>
<dbReference type="PANTHER" id="PTHR11236">
    <property type="entry name" value="AMINOBENZOATE/ANTHRANILATE SYNTHASE"/>
    <property type="match status" value="1"/>
</dbReference>
<dbReference type="PRINTS" id="PR00097">
    <property type="entry name" value="ANTSNTHASEII"/>
</dbReference>
<dbReference type="FunFam" id="3.40.50.880:FF:000003">
    <property type="entry name" value="Anthranilate synthase component II"/>
    <property type="match status" value="1"/>
</dbReference>
<dbReference type="PRINTS" id="PR00096">
    <property type="entry name" value="GATASE"/>
</dbReference>
<gene>
    <name evidence="8" type="primary">pabB</name>
    <name evidence="8" type="ORF">KAK06_03270</name>
</gene>
<feature type="domain" description="Anthranilate synthase component I N-terminal" evidence="7">
    <location>
        <begin position="224"/>
        <end position="358"/>
    </location>
</feature>
<evidence type="ECO:0000313" key="9">
    <source>
        <dbReference type="Proteomes" id="UP000678374"/>
    </source>
</evidence>
<accession>A0A941BEQ4</accession>
<feature type="domain" description="Chorismate-utilising enzyme C-terminal" evidence="6">
    <location>
        <begin position="410"/>
        <end position="664"/>
    </location>
</feature>